<evidence type="ECO:0000259" key="1">
    <source>
        <dbReference type="Pfam" id="PF13976"/>
    </source>
</evidence>
<dbReference type="PANTHER" id="PTHR33325:SF12">
    <property type="entry name" value="ZINC FINGER, CCHC-TYPE-RELATED"/>
    <property type="match status" value="1"/>
</dbReference>
<evidence type="ECO:0000259" key="2">
    <source>
        <dbReference type="Pfam" id="PF22936"/>
    </source>
</evidence>
<dbReference type="AlphaFoldDB" id="A0A699H452"/>
<organism evidence="3">
    <name type="scientific">Tanacetum cinerariifolium</name>
    <name type="common">Dalmatian daisy</name>
    <name type="synonym">Chrysanthemum cinerariifolium</name>
    <dbReference type="NCBI Taxonomy" id="118510"/>
    <lineage>
        <taxon>Eukaryota</taxon>
        <taxon>Viridiplantae</taxon>
        <taxon>Streptophyta</taxon>
        <taxon>Embryophyta</taxon>
        <taxon>Tracheophyta</taxon>
        <taxon>Spermatophyta</taxon>
        <taxon>Magnoliopsida</taxon>
        <taxon>eudicotyledons</taxon>
        <taxon>Gunneridae</taxon>
        <taxon>Pentapetalae</taxon>
        <taxon>asterids</taxon>
        <taxon>campanulids</taxon>
        <taxon>Asterales</taxon>
        <taxon>Asteraceae</taxon>
        <taxon>Asteroideae</taxon>
        <taxon>Anthemideae</taxon>
        <taxon>Anthemidinae</taxon>
        <taxon>Tanacetum</taxon>
    </lineage>
</organism>
<name>A0A699H452_TANCI</name>
<comment type="caution">
    <text evidence="3">The sequence shown here is derived from an EMBL/GenBank/DDBJ whole genome shotgun (WGS) entry which is preliminary data.</text>
</comment>
<proteinExistence type="predicted"/>
<feature type="domain" description="Retrovirus-related Pol polyprotein from transposon TNT 1-94-like beta-barrel" evidence="2">
    <location>
        <begin position="135"/>
        <end position="213"/>
    </location>
</feature>
<gene>
    <name evidence="3" type="ORF">Tci_302180</name>
</gene>
<dbReference type="Pfam" id="PF22936">
    <property type="entry name" value="Pol_BBD"/>
    <property type="match status" value="1"/>
</dbReference>
<sequence length="442" mass="50950">MGALVTIQKGNKCTEETKAKADVFLHQHIDEMLEFEYSNCDNPSTLWKDLEIGFNNQMEVLLPSARDEWNNLRFYGQTVTEGDMLEKTFSTFHASNINLQQQYRLQNFKRYSDLNKFKINLNGAQYQAKDEDLCIADSGATHTILKSKKYFFELKPTKETINIILGPTNLVDGVGKANIVLPNGTQLLIESALFSPKSKRNLLSFRNIYHNGYDIQSRTIGNKKYLLIMDENQAFETLPMLYSNLHCTHINVPQAHMAVKEKYCDPGIFSLWHDRLGYPGSTMMKRIVENTHGHPLKDQKFFKMDKVPLCTSCSLGKLIVRPSQLRIKNELPMFLKRIQVYVPITPPQRIKMGPQRRLGIYVGYETSFIIRYIKPLTGDVFTARFADCHFNEVIFPLLGGEKKTHEKYVSWSEPSLLYLDPCTKQSETEVQKIMHLQEIANQ</sequence>
<dbReference type="PANTHER" id="PTHR33325">
    <property type="entry name" value="ZINC FINGER, CCHC-TYPE-RELATED"/>
    <property type="match status" value="1"/>
</dbReference>
<dbReference type="Pfam" id="PF13976">
    <property type="entry name" value="gag_pre-integrs"/>
    <property type="match status" value="1"/>
</dbReference>
<dbReference type="InterPro" id="IPR054722">
    <property type="entry name" value="PolX-like_BBD"/>
</dbReference>
<dbReference type="EMBL" id="BKCJ010100451">
    <property type="protein sequence ID" value="GEX30205.1"/>
    <property type="molecule type" value="Genomic_DNA"/>
</dbReference>
<reference evidence="3" key="1">
    <citation type="journal article" date="2019" name="Sci. Rep.">
        <title>Draft genome of Tanacetum cinerariifolium, the natural source of mosquito coil.</title>
        <authorList>
            <person name="Yamashiro T."/>
            <person name="Shiraishi A."/>
            <person name="Satake H."/>
            <person name="Nakayama K."/>
        </authorList>
    </citation>
    <scope>NUCLEOTIDE SEQUENCE</scope>
</reference>
<feature type="domain" description="GAG-pre-integrase" evidence="1">
    <location>
        <begin position="251"/>
        <end position="317"/>
    </location>
</feature>
<protein>
    <submittedName>
        <fullName evidence="3">Uncharacterized protein</fullName>
    </submittedName>
</protein>
<accession>A0A699H452</accession>
<evidence type="ECO:0000313" key="3">
    <source>
        <dbReference type="EMBL" id="GEX30205.1"/>
    </source>
</evidence>
<dbReference type="InterPro" id="IPR025724">
    <property type="entry name" value="GAG-pre-integrase_dom"/>
</dbReference>